<keyword evidence="2" id="KW-1185">Reference proteome</keyword>
<dbReference type="Proteomes" id="UP000748531">
    <property type="component" value="Unassembled WGS sequence"/>
</dbReference>
<sequence length="84" mass="9772">MLTRSTSTRIVSMVTKTAIQSFLSLLVTLDRFLITWFGQDSRKLCNIEFVHIILSLKLPTKVFQILKWLILTTSDTQHVYDEII</sequence>
<evidence type="ECO:0000313" key="1">
    <source>
        <dbReference type="EMBL" id="KAF5400041.1"/>
    </source>
</evidence>
<comment type="caution">
    <text evidence="1">The sequence shown here is derived from an EMBL/GenBank/DDBJ whole genome shotgun (WGS) entry which is preliminary data.</text>
</comment>
<evidence type="ECO:0000313" key="2">
    <source>
        <dbReference type="Proteomes" id="UP000748531"/>
    </source>
</evidence>
<reference evidence="1" key="1">
    <citation type="submission" date="2019-05" db="EMBL/GenBank/DDBJ databases">
        <title>Annotation for the trematode Paragonimus heterotremus.</title>
        <authorList>
            <person name="Choi Y.-J."/>
        </authorList>
    </citation>
    <scope>NUCLEOTIDE SEQUENCE</scope>
    <source>
        <strain evidence="1">LC</strain>
    </source>
</reference>
<organism evidence="1 2">
    <name type="scientific">Paragonimus heterotremus</name>
    <dbReference type="NCBI Taxonomy" id="100268"/>
    <lineage>
        <taxon>Eukaryota</taxon>
        <taxon>Metazoa</taxon>
        <taxon>Spiralia</taxon>
        <taxon>Lophotrochozoa</taxon>
        <taxon>Platyhelminthes</taxon>
        <taxon>Trematoda</taxon>
        <taxon>Digenea</taxon>
        <taxon>Plagiorchiida</taxon>
        <taxon>Troglotremata</taxon>
        <taxon>Troglotrematidae</taxon>
        <taxon>Paragonimus</taxon>
    </lineage>
</organism>
<dbReference type="AlphaFoldDB" id="A0A8J4WGX5"/>
<protein>
    <submittedName>
        <fullName evidence="1">Uncharacterized protein</fullName>
    </submittedName>
</protein>
<accession>A0A8J4WGX5</accession>
<dbReference type="EMBL" id="LUCH01003518">
    <property type="protein sequence ID" value="KAF5400041.1"/>
    <property type="molecule type" value="Genomic_DNA"/>
</dbReference>
<name>A0A8J4WGX5_9TREM</name>
<proteinExistence type="predicted"/>
<gene>
    <name evidence="1" type="ORF">PHET_05962</name>
</gene>